<proteinExistence type="predicted"/>
<organism evidence="3 4">
    <name type="scientific">Tribonema minus</name>
    <dbReference type="NCBI Taxonomy" id="303371"/>
    <lineage>
        <taxon>Eukaryota</taxon>
        <taxon>Sar</taxon>
        <taxon>Stramenopiles</taxon>
        <taxon>Ochrophyta</taxon>
        <taxon>PX clade</taxon>
        <taxon>Xanthophyceae</taxon>
        <taxon>Tribonematales</taxon>
        <taxon>Tribonemataceae</taxon>
        <taxon>Tribonema</taxon>
    </lineage>
</organism>
<dbReference type="Gene3D" id="2.30.30.140">
    <property type="match status" value="1"/>
</dbReference>
<gene>
    <name evidence="3" type="ORF">JKP88DRAFT_221506</name>
</gene>
<feature type="compositionally biased region" description="Acidic residues" evidence="1">
    <location>
        <begin position="16"/>
        <end position="30"/>
    </location>
</feature>
<reference evidence="3" key="1">
    <citation type="submission" date="2021-02" db="EMBL/GenBank/DDBJ databases">
        <title>First Annotated Genome of the Yellow-green Alga Tribonema minus.</title>
        <authorList>
            <person name="Mahan K.M."/>
        </authorList>
    </citation>
    <scope>NUCLEOTIDE SEQUENCE</scope>
    <source>
        <strain evidence="3">UTEX B ZZ1240</strain>
    </source>
</reference>
<evidence type="ECO:0000259" key="2">
    <source>
        <dbReference type="PROSITE" id="PS50812"/>
    </source>
</evidence>
<dbReference type="AlphaFoldDB" id="A0A836CFN4"/>
<feature type="domain" description="PWWP" evidence="2">
    <location>
        <begin position="41"/>
        <end position="98"/>
    </location>
</feature>
<accession>A0A836CFN4</accession>
<evidence type="ECO:0000313" key="3">
    <source>
        <dbReference type="EMBL" id="KAG5182126.1"/>
    </source>
</evidence>
<keyword evidence="4" id="KW-1185">Reference proteome</keyword>
<dbReference type="SUPFAM" id="SSF63748">
    <property type="entry name" value="Tudor/PWWP/MBT"/>
    <property type="match status" value="1"/>
</dbReference>
<dbReference type="SMART" id="SM00293">
    <property type="entry name" value="PWWP"/>
    <property type="match status" value="1"/>
</dbReference>
<dbReference type="OrthoDB" id="62853at2759"/>
<dbReference type="Proteomes" id="UP000664859">
    <property type="component" value="Unassembled WGS sequence"/>
</dbReference>
<dbReference type="InterPro" id="IPR000313">
    <property type="entry name" value="PWWP_dom"/>
</dbReference>
<dbReference type="PROSITE" id="PS50812">
    <property type="entry name" value="PWWP"/>
    <property type="match status" value="1"/>
</dbReference>
<dbReference type="Pfam" id="PF00855">
    <property type="entry name" value="PWWP"/>
    <property type="match status" value="1"/>
</dbReference>
<evidence type="ECO:0000313" key="4">
    <source>
        <dbReference type="Proteomes" id="UP000664859"/>
    </source>
</evidence>
<evidence type="ECO:0000256" key="1">
    <source>
        <dbReference type="SAM" id="MobiDB-lite"/>
    </source>
</evidence>
<protein>
    <recommendedName>
        <fullName evidence="2">PWWP domain-containing protein</fullName>
    </recommendedName>
</protein>
<name>A0A836CFN4_9STRA</name>
<comment type="caution">
    <text evidence="3">The sequence shown here is derived from an EMBL/GenBank/DDBJ whole genome shotgun (WGS) entry which is preliminary data.</text>
</comment>
<dbReference type="EMBL" id="JAFCMP010000268">
    <property type="protein sequence ID" value="KAG5182126.1"/>
    <property type="molecule type" value="Genomic_DNA"/>
</dbReference>
<feature type="region of interest" description="Disordered" evidence="1">
    <location>
        <begin position="1"/>
        <end position="33"/>
    </location>
</feature>
<sequence length="98" mass="11119">MEEDDGSSDAAPSPGDDGDVDNGESSEDEVSLMPQEYKDKFGDLVWAKMGRYPPWPALIWDPRYAPAGSRKQAYLSLRKKFFTVWFYGNNQYGFISPK</sequence>